<comment type="catalytic activity">
    <reaction evidence="1">
        <text>ATP + protein L-histidine = ADP + protein N-phospho-L-histidine.</text>
        <dbReference type="EC" id="2.7.13.3"/>
    </reaction>
</comment>
<keyword evidence="12 16" id="KW-0472">Membrane</keyword>
<evidence type="ECO:0000259" key="18">
    <source>
        <dbReference type="PROSITE" id="PS50110"/>
    </source>
</evidence>
<evidence type="ECO:0000259" key="19">
    <source>
        <dbReference type="PROSITE" id="PS50112"/>
    </source>
</evidence>
<dbReference type="SMART" id="SM00086">
    <property type="entry name" value="PAC"/>
    <property type="match status" value="4"/>
</dbReference>
<dbReference type="PROSITE" id="PS50110">
    <property type="entry name" value="RESPONSE_REGULATORY"/>
    <property type="match status" value="1"/>
</dbReference>
<evidence type="ECO:0000259" key="20">
    <source>
        <dbReference type="PROSITE" id="PS50113"/>
    </source>
</evidence>
<dbReference type="KEGG" id="gog:C1280_16270"/>
<dbReference type="Pfam" id="PF02518">
    <property type="entry name" value="HATPase_c"/>
    <property type="match status" value="1"/>
</dbReference>
<dbReference type="Gene3D" id="1.10.287.130">
    <property type="match status" value="1"/>
</dbReference>
<evidence type="ECO:0000313" key="21">
    <source>
        <dbReference type="EMBL" id="AWM38392.1"/>
    </source>
</evidence>
<dbReference type="SMART" id="SM00448">
    <property type="entry name" value="REC"/>
    <property type="match status" value="1"/>
</dbReference>
<feature type="domain" description="PAS" evidence="19">
    <location>
        <begin position="510"/>
        <end position="583"/>
    </location>
</feature>
<dbReference type="InterPro" id="IPR036097">
    <property type="entry name" value="HisK_dim/P_sf"/>
</dbReference>
<dbReference type="InterPro" id="IPR038318">
    <property type="entry name" value="KdpD_sf"/>
</dbReference>
<feature type="domain" description="PAC" evidence="20">
    <location>
        <begin position="463"/>
        <end position="513"/>
    </location>
</feature>
<evidence type="ECO:0000256" key="4">
    <source>
        <dbReference type="ARBA" id="ARBA00022553"/>
    </source>
</evidence>
<keyword evidence="4 15" id="KW-0597">Phosphoprotein</keyword>
<keyword evidence="10 16" id="KW-1133">Transmembrane helix</keyword>
<dbReference type="InterPro" id="IPR001789">
    <property type="entry name" value="Sig_transdc_resp-reg_receiver"/>
</dbReference>
<dbReference type="SUPFAM" id="SSF52172">
    <property type="entry name" value="CheY-like"/>
    <property type="match status" value="1"/>
</dbReference>
<evidence type="ECO:0000313" key="22">
    <source>
        <dbReference type="Proteomes" id="UP000245802"/>
    </source>
</evidence>
<dbReference type="InterPro" id="IPR036890">
    <property type="entry name" value="HATPase_C_sf"/>
</dbReference>
<gene>
    <name evidence="21" type="ORF">C1280_16270</name>
</gene>
<comment type="subcellular location">
    <subcellularLocation>
        <location evidence="2">Membrane</location>
        <topology evidence="2">Multi-pass membrane protein</topology>
    </subcellularLocation>
</comment>
<feature type="domain" description="Histidine kinase" evidence="17">
    <location>
        <begin position="651"/>
        <end position="875"/>
    </location>
</feature>
<proteinExistence type="predicted"/>
<feature type="domain" description="PAS" evidence="19">
    <location>
        <begin position="391"/>
        <end position="460"/>
    </location>
</feature>
<dbReference type="GO" id="GO:0000155">
    <property type="term" value="F:phosphorelay sensor kinase activity"/>
    <property type="evidence" value="ECO:0007669"/>
    <property type="project" value="InterPro"/>
</dbReference>
<keyword evidence="8" id="KW-0418">Kinase</keyword>
<evidence type="ECO:0000256" key="12">
    <source>
        <dbReference type="ARBA" id="ARBA00023136"/>
    </source>
</evidence>
<feature type="domain" description="PAS" evidence="19">
    <location>
        <begin position="263"/>
        <end position="316"/>
    </location>
</feature>
<dbReference type="EC" id="2.7.13.3" evidence="3"/>
<dbReference type="InterPro" id="IPR003661">
    <property type="entry name" value="HisK_dim/P_dom"/>
</dbReference>
<dbReference type="InterPro" id="IPR003594">
    <property type="entry name" value="HATPase_dom"/>
</dbReference>
<evidence type="ECO:0000256" key="13">
    <source>
        <dbReference type="ARBA" id="ARBA00059827"/>
    </source>
</evidence>
<keyword evidence="5" id="KW-0808">Transferase</keyword>
<feature type="domain" description="Response regulatory" evidence="18">
    <location>
        <begin position="895"/>
        <end position="1011"/>
    </location>
</feature>
<dbReference type="PROSITE" id="PS50112">
    <property type="entry name" value="PAS"/>
    <property type="match status" value="4"/>
</dbReference>
<dbReference type="Pfam" id="PF00512">
    <property type="entry name" value="HisKA"/>
    <property type="match status" value="1"/>
</dbReference>
<reference evidence="21 22" key="1">
    <citation type="submission" date="2018-01" db="EMBL/GenBank/DDBJ databases">
        <title>G. obscuriglobus.</title>
        <authorList>
            <person name="Franke J."/>
            <person name="Blomberg W."/>
            <person name="Selmecki A."/>
        </authorList>
    </citation>
    <scope>NUCLEOTIDE SEQUENCE [LARGE SCALE GENOMIC DNA]</scope>
    <source>
        <strain evidence="21 22">DSM 5831</strain>
    </source>
</reference>
<dbReference type="SMART" id="SM00387">
    <property type="entry name" value="HATPase_c"/>
    <property type="match status" value="1"/>
</dbReference>
<dbReference type="SUPFAM" id="SSF55785">
    <property type="entry name" value="PYP-like sensor domain (PAS domain)"/>
    <property type="match status" value="4"/>
</dbReference>
<keyword evidence="9" id="KW-0067">ATP-binding</keyword>
<comment type="function">
    <text evidence="13">Putative oxygen sensor; modulates the activity of FixJ, a transcriptional activator of nitrogen fixation fixK gene. FixL probably acts as a kinase that phosphorylates FixJ.</text>
</comment>
<dbReference type="PANTHER" id="PTHR43065">
    <property type="entry name" value="SENSOR HISTIDINE KINASE"/>
    <property type="match status" value="1"/>
</dbReference>
<dbReference type="SMART" id="SM00388">
    <property type="entry name" value="HisKA"/>
    <property type="match status" value="1"/>
</dbReference>
<evidence type="ECO:0000256" key="15">
    <source>
        <dbReference type="PROSITE-ProRule" id="PRU00169"/>
    </source>
</evidence>
<evidence type="ECO:0000256" key="11">
    <source>
        <dbReference type="ARBA" id="ARBA00023012"/>
    </source>
</evidence>
<dbReference type="InterPro" id="IPR011006">
    <property type="entry name" value="CheY-like_superfamily"/>
</dbReference>
<dbReference type="InterPro" id="IPR025201">
    <property type="entry name" value="KdpD_TM"/>
</dbReference>
<dbReference type="InterPro" id="IPR005467">
    <property type="entry name" value="His_kinase_dom"/>
</dbReference>
<feature type="modified residue" description="4-aspartylphosphate" evidence="15">
    <location>
        <position position="946"/>
    </location>
</feature>
<evidence type="ECO:0000256" key="16">
    <source>
        <dbReference type="SAM" id="Phobius"/>
    </source>
</evidence>
<dbReference type="InterPro" id="IPR035965">
    <property type="entry name" value="PAS-like_dom_sf"/>
</dbReference>
<evidence type="ECO:0000256" key="1">
    <source>
        <dbReference type="ARBA" id="ARBA00000085"/>
    </source>
</evidence>
<dbReference type="PROSITE" id="PS50109">
    <property type="entry name" value="HIS_KIN"/>
    <property type="match status" value="1"/>
</dbReference>
<dbReference type="Gene3D" id="3.40.50.2300">
    <property type="match status" value="1"/>
</dbReference>
<evidence type="ECO:0000256" key="3">
    <source>
        <dbReference type="ARBA" id="ARBA00012438"/>
    </source>
</evidence>
<dbReference type="CDD" id="cd00130">
    <property type="entry name" value="PAS"/>
    <property type="match status" value="4"/>
</dbReference>
<accession>A0A2Z3H227</accession>
<protein>
    <recommendedName>
        <fullName evidence="14">Sensor protein FixL</fullName>
        <ecNumber evidence="3">2.7.13.3</ecNumber>
    </recommendedName>
</protein>
<dbReference type="AlphaFoldDB" id="A0A2Z3H227"/>
<evidence type="ECO:0000256" key="5">
    <source>
        <dbReference type="ARBA" id="ARBA00022679"/>
    </source>
</evidence>
<dbReference type="Proteomes" id="UP000245802">
    <property type="component" value="Chromosome"/>
</dbReference>
<evidence type="ECO:0000256" key="6">
    <source>
        <dbReference type="ARBA" id="ARBA00022692"/>
    </source>
</evidence>
<dbReference type="InterPro" id="IPR000700">
    <property type="entry name" value="PAS-assoc_C"/>
</dbReference>
<dbReference type="SUPFAM" id="SSF55874">
    <property type="entry name" value="ATPase domain of HSP90 chaperone/DNA topoisomerase II/histidine kinase"/>
    <property type="match status" value="1"/>
</dbReference>
<keyword evidence="22" id="KW-1185">Reference proteome</keyword>
<dbReference type="NCBIfam" id="TIGR00229">
    <property type="entry name" value="sensory_box"/>
    <property type="match status" value="4"/>
</dbReference>
<evidence type="ECO:0000259" key="17">
    <source>
        <dbReference type="PROSITE" id="PS50109"/>
    </source>
</evidence>
<organism evidence="21 22">
    <name type="scientific">Gemmata obscuriglobus</name>
    <dbReference type="NCBI Taxonomy" id="114"/>
    <lineage>
        <taxon>Bacteria</taxon>
        <taxon>Pseudomonadati</taxon>
        <taxon>Planctomycetota</taxon>
        <taxon>Planctomycetia</taxon>
        <taxon>Gemmatales</taxon>
        <taxon>Gemmataceae</taxon>
        <taxon>Gemmata</taxon>
    </lineage>
</organism>
<dbReference type="EMBL" id="CP025958">
    <property type="protein sequence ID" value="AWM38392.1"/>
    <property type="molecule type" value="Genomic_DNA"/>
</dbReference>
<dbReference type="GO" id="GO:0005524">
    <property type="term" value="F:ATP binding"/>
    <property type="evidence" value="ECO:0007669"/>
    <property type="project" value="UniProtKB-KW"/>
</dbReference>
<dbReference type="InterPro" id="IPR001610">
    <property type="entry name" value="PAC"/>
</dbReference>
<feature type="transmembrane region" description="Helical" evidence="16">
    <location>
        <begin position="57"/>
        <end position="79"/>
    </location>
</feature>
<evidence type="ECO:0000256" key="8">
    <source>
        <dbReference type="ARBA" id="ARBA00022777"/>
    </source>
</evidence>
<dbReference type="InterPro" id="IPR000014">
    <property type="entry name" value="PAS"/>
</dbReference>
<dbReference type="OrthoDB" id="220475at2"/>
<dbReference type="Gene3D" id="3.30.565.10">
    <property type="entry name" value="Histidine kinase-like ATPase, C-terminal domain"/>
    <property type="match status" value="1"/>
</dbReference>
<dbReference type="Gene3D" id="3.30.450.20">
    <property type="entry name" value="PAS domain"/>
    <property type="match status" value="4"/>
</dbReference>
<feature type="domain" description="PAC" evidence="20">
    <location>
        <begin position="340"/>
        <end position="390"/>
    </location>
</feature>
<dbReference type="GO" id="GO:0016020">
    <property type="term" value="C:membrane"/>
    <property type="evidence" value="ECO:0007669"/>
    <property type="project" value="UniProtKB-SubCell"/>
</dbReference>
<dbReference type="FunFam" id="3.30.450.20:FF:000060">
    <property type="entry name" value="Sensor protein FixL"/>
    <property type="match status" value="1"/>
</dbReference>
<keyword evidence="7" id="KW-0547">Nucleotide-binding</keyword>
<dbReference type="Gene3D" id="1.20.120.620">
    <property type="entry name" value="Backbone structure of the membrane domain of e. Coli histidine kinase receptor kdpd"/>
    <property type="match status" value="1"/>
</dbReference>
<dbReference type="SUPFAM" id="SSF47384">
    <property type="entry name" value="Homodimeric domain of signal transducing histidine kinase"/>
    <property type="match status" value="1"/>
</dbReference>
<dbReference type="CDD" id="cd00082">
    <property type="entry name" value="HisKA"/>
    <property type="match status" value="1"/>
</dbReference>
<dbReference type="PANTHER" id="PTHR43065:SF42">
    <property type="entry name" value="TWO-COMPONENT SENSOR PPRA"/>
    <property type="match status" value="1"/>
</dbReference>
<evidence type="ECO:0000256" key="2">
    <source>
        <dbReference type="ARBA" id="ARBA00004141"/>
    </source>
</evidence>
<dbReference type="SMART" id="SM00091">
    <property type="entry name" value="PAS"/>
    <property type="match status" value="4"/>
</dbReference>
<dbReference type="Pfam" id="PF13426">
    <property type="entry name" value="PAS_9"/>
    <property type="match status" value="4"/>
</dbReference>
<dbReference type="PROSITE" id="PS50113">
    <property type="entry name" value="PAC"/>
    <property type="match status" value="3"/>
</dbReference>
<evidence type="ECO:0000256" key="14">
    <source>
        <dbReference type="ARBA" id="ARBA00070616"/>
    </source>
</evidence>
<keyword evidence="6 16" id="KW-0812">Transmembrane</keyword>
<evidence type="ECO:0000256" key="10">
    <source>
        <dbReference type="ARBA" id="ARBA00022989"/>
    </source>
</evidence>
<dbReference type="InterPro" id="IPR004358">
    <property type="entry name" value="Sig_transdc_His_kin-like_C"/>
</dbReference>
<dbReference type="PRINTS" id="PR00344">
    <property type="entry name" value="BCTRLSENSOR"/>
</dbReference>
<sequence length="1032" mass="112041">MSRPRTHIQLAPPPRVYAVPAAVAAAGAVRFLLDPILGETHPYILFIFPALYLANRAGWKSGAVALVLGMMLANFLFAVPRMSFCVAAPENQVGLLVYLAVGGAGVYLADARRTAQGLAEASAAAVATESAAHRQTQEALRKQQARLLDHAFDPILTWELGGNITYWNAGAERLYGYTAAEAVGRSAHELLQTVLPDSRTALEATLRCGGRWEGELRHRTKGGNWVVVDSRMVVARATGALEILQSDRDVTDQQRVEADVRDALERFRGVVEQAVDGIITIDERGTVETVNPAVARVFGYAPDEVVGRNVSLLMPDPYRGEHDGYLADYLRTGTAKVIGVGREVRGRRKNGTEFPLDLTVSEIRVASGRRFTGIVRDITERKRAEEQLRASEARFRNFVEQAADAFFLHDAGGTILDVNRRACESLGFTREELVGMRAEAIDPDLSPDLLRRVAEDLATGRQVSLDARHRRKDGATFPVEVRLSPFEVDGRRLVLSLVRDITDRRLAEESLRLRDRAIQAVTQGILITSPALPDNPITYASPGFEGVTGYPPREALGRNCRFLQGKDSDPAAVALVREAVRAGRDCAVEVLNYRKDGTPFWNALSVSPIRDDAGELTHFVGVLVDVTDRKKLEEQFHHALKMEAVGRLAGGVAHDFNNLLTVINGYSEVLLAGMSDESDPDRRAVAAIRDAGERAAALTSQLLAFSRRAVLKPRVLDLNKVVAETGKLLGRLIGEDVRLSTALDPRAGRVSVDPGQFGQVLMNLAVNARDAMPTGGQLTIETRAVVLDEAYAKGWPEVRPGRYVMTAVSDTGCGMTDEVKSRVFEPFFTTKEAGKGTGLGLATVFGIVKQSGGHAEVYSEVGVGTTFKVYLPAVSDADAVPLDTAPATVRGGTETVLLVEDQPDVRRVALVSLQAHGYRVIEAGDGRTALDLVERDRPHLDLLVTDVVMPGMNGRQLAEALRPLYPGLKVLYMSGYTDDAVVRHGVLQANVAFLHKPFTPFSLAGKVRELLDQEREPLTGKDAAAGSAPGPR</sequence>
<feature type="domain" description="PAS" evidence="19">
    <location>
        <begin position="140"/>
        <end position="207"/>
    </location>
</feature>
<feature type="domain" description="PAC" evidence="20">
    <location>
        <begin position="584"/>
        <end position="638"/>
    </location>
</feature>
<dbReference type="Pfam" id="PF13493">
    <property type="entry name" value="DUF4118"/>
    <property type="match status" value="1"/>
</dbReference>
<evidence type="ECO:0000256" key="7">
    <source>
        <dbReference type="ARBA" id="ARBA00022741"/>
    </source>
</evidence>
<name>A0A2Z3H227_9BACT</name>
<keyword evidence="11" id="KW-0902">Two-component regulatory system</keyword>
<evidence type="ECO:0000256" key="9">
    <source>
        <dbReference type="ARBA" id="ARBA00022840"/>
    </source>
</evidence>
<dbReference type="RefSeq" id="WP_010041727.1">
    <property type="nucleotide sequence ID" value="NZ_CP025958.1"/>
</dbReference>
<dbReference type="Pfam" id="PF00072">
    <property type="entry name" value="Response_reg"/>
    <property type="match status" value="1"/>
</dbReference>